<dbReference type="InterPro" id="IPR002347">
    <property type="entry name" value="SDR_fam"/>
</dbReference>
<evidence type="ECO:0000256" key="2">
    <source>
        <dbReference type="ARBA" id="ARBA00022857"/>
    </source>
</evidence>
<evidence type="ECO:0000256" key="1">
    <source>
        <dbReference type="ARBA" id="ARBA00006484"/>
    </source>
</evidence>
<keyword evidence="2" id="KW-0521">NADP</keyword>
<evidence type="ECO:0000256" key="4">
    <source>
        <dbReference type="RuleBase" id="RU000363"/>
    </source>
</evidence>
<dbReference type="PRINTS" id="PR00080">
    <property type="entry name" value="SDRFAMILY"/>
</dbReference>
<protein>
    <submittedName>
        <fullName evidence="6">NADP-dependent 3-hydroxy acid dehydrogenase YdfG</fullName>
    </submittedName>
</protein>
<comment type="similarity">
    <text evidence="1 4">Belongs to the short-chain dehydrogenases/reductases (SDR) family.</text>
</comment>
<comment type="caution">
    <text evidence="6">The sequence shown here is derived from an EMBL/GenBank/DDBJ whole genome shotgun (WGS) entry which is preliminary data.</text>
</comment>
<dbReference type="GO" id="GO:0016616">
    <property type="term" value="F:oxidoreductase activity, acting on the CH-OH group of donors, NAD or NADP as acceptor"/>
    <property type="evidence" value="ECO:0007669"/>
    <property type="project" value="InterPro"/>
</dbReference>
<dbReference type="InterPro" id="IPR045313">
    <property type="entry name" value="CBR1-like"/>
</dbReference>
<dbReference type="AlphaFoldDB" id="A0A495JQS6"/>
<reference evidence="6 7" key="1">
    <citation type="submission" date="2018-10" db="EMBL/GenBank/DDBJ databases">
        <title>Sequencing the genomes of 1000 actinobacteria strains.</title>
        <authorList>
            <person name="Klenk H.-P."/>
        </authorList>
    </citation>
    <scope>NUCLEOTIDE SEQUENCE [LARGE SCALE GENOMIC DNA]</scope>
    <source>
        <strain evidence="6 7">DSM 45175</strain>
    </source>
</reference>
<gene>
    <name evidence="6" type="ORF">BDK92_5379</name>
</gene>
<dbReference type="Gene3D" id="3.40.50.720">
    <property type="entry name" value="NAD(P)-binding Rossmann-like Domain"/>
    <property type="match status" value="1"/>
</dbReference>
<dbReference type="SUPFAM" id="SSF51735">
    <property type="entry name" value="NAD(P)-binding Rossmann-fold domains"/>
    <property type="match status" value="1"/>
</dbReference>
<organism evidence="6 7">
    <name type="scientific">Micromonospora pisi</name>
    <dbReference type="NCBI Taxonomy" id="589240"/>
    <lineage>
        <taxon>Bacteria</taxon>
        <taxon>Bacillati</taxon>
        <taxon>Actinomycetota</taxon>
        <taxon>Actinomycetes</taxon>
        <taxon>Micromonosporales</taxon>
        <taxon>Micromonosporaceae</taxon>
        <taxon>Micromonospora</taxon>
    </lineage>
</organism>
<dbReference type="PRINTS" id="PR00081">
    <property type="entry name" value="GDHRDH"/>
</dbReference>
<dbReference type="PANTHER" id="PTHR43490">
    <property type="entry name" value="(+)-NEOMENTHOL DEHYDROGENASE"/>
    <property type="match status" value="1"/>
</dbReference>
<keyword evidence="3" id="KW-0560">Oxidoreductase</keyword>
<dbReference type="Proteomes" id="UP000277671">
    <property type="component" value="Unassembled WGS sequence"/>
</dbReference>
<sequence length="272" mass="28354">MGGTGGTSLRRSLPPTPAGRQSRSMTTNMTALITGANKGIGFATARQLGGRGFTVLVGARDPERGREAERALRDAGTDAHAVTLDVTDEESVASAAKWIDDRYGQLDVLVNNAGIALGDGTGQPSETRLATLRTVYETNVFGVVAVTNALLPLLLAAPGARIVNVSSEVGSIGTMTDPTNPLFPFASVPYPSSKTALNMVTAMYAKELRDTVIKVNAANPGYCATDLNHHGGFRTPDQGAEVSVHLATLPGDGPSGLLWGYLTDGSYGVLPW</sequence>
<name>A0A495JQS6_9ACTN</name>
<dbReference type="CDD" id="cd05324">
    <property type="entry name" value="carb_red_PTCR-like_SDR_c"/>
    <property type="match status" value="1"/>
</dbReference>
<dbReference type="PROSITE" id="PS00061">
    <property type="entry name" value="ADH_SHORT"/>
    <property type="match status" value="1"/>
</dbReference>
<dbReference type="Pfam" id="PF00106">
    <property type="entry name" value="adh_short"/>
    <property type="match status" value="1"/>
</dbReference>
<dbReference type="PANTHER" id="PTHR43490:SF99">
    <property type="entry name" value="SHORT-CHAIN DEHYDROGENASE_REDUCTASE"/>
    <property type="match status" value="1"/>
</dbReference>
<evidence type="ECO:0000256" key="5">
    <source>
        <dbReference type="SAM" id="MobiDB-lite"/>
    </source>
</evidence>
<evidence type="ECO:0000256" key="3">
    <source>
        <dbReference type="ARBA" id="ARBA00023002"/>
    </source>
</evidence>
<evidence type="ECO:0000313" key="7">
    <source>
        <dbReference type="Proteomes" id="UP000277671"/>
    </source>
</evidence>
<dbReference type="GO" id="GO:0016020">
    <property type="term" value="C:membrane"/>
    <property type="evidence" value="ECO:0007669"/>
    <property type="project" value="TreeGrafter"/>
</dbReference>
<feature type="region of interest" description="Disordered" evidence="5">
    <location>
        <begin position="1"/>
        <end position="25"/>
    </location>
</feature>
<proteinExistence type="inferred from homology"/>
<dbReference type="EMBL" id="RBKT01000001">
    <property type="protein sequence ID" value="RKR90995.1"/>
    <property type="molecule type" value="Genomic_DNA"/>
</dbReference>
<dbReference type="InterPro" id="IPR020904">
    <property type="entry name" value="Sc_DH/Rdtase_CS"/>
</dbReference>
<dbReference type="InterPro" id="IPR036291">
    <property type="entry name" value="NAD(P)-bd_dom_sf"/>
</dbReference>
<evidence type="ECO:0000313" key="6">
    <source>
        <dbReference type="EMBL" id="RKR90995.1"/>
    </source>
</evidence>
<keyword evidence="7" id="KW-1185">Reference proteome</keyword>
<accession>A0A495JQS6</accession>